<dbReference type="Pfam" id="PF26606">
    <property type="entry name" value="SCO4848"/>
    <property type="match status" value="1"/>
</dbReference>
<reference evidence="2 3" key="1">
    <citation type="submission" date="2019-03" db="EMBL/GenBank/DDBJ databases">
        <title>Genomic Encyclopedia of Type Strains, Phase III (KMG-III): the genomes of soil and plant-associated and newly described type strains.</title>
        <authorList>
            <person name="Whitman W."/>
        </authorList>
    </citation>
    <scope>NUCLEOTIDE SEQUENCE [LARGE SCALE GENOMIC DNA]</scope>
    <source>
        <strain evidence="2 3">VKM Ac-2570</strain>
    </source>
</reference>
<evidence type="ECO:0000256" key="1">
    <source>
        <dbReference type="SAM" id="Phobius"/>
    </source>
</evidence>
<dbReference type="Proteomes" id="UP000295447">
    <property type="component" value="Unassembled WGS sequence"/>
</dbReference>
<dbReference type="InterPro" id="IPR058061">
    <property type="entry name" value="SCO4848-like"/>
</dbReference>
<comment type="caution">
    <text evidence="2">The sequence shown here is derived from an EMBL/GenBank/DDBJ whole genome shotgun (WGS) entry which is preliminary data.</text>
</comment>
<name>A0A4R7ZG93_9ACTN</name>
<keyword evidence="1" id="KW-0812">Transmembrane</keyword>
<accession>A0A4R7ZG93</accession>
<evidence type="ECO:0000313" key="3">
    <source>
        <dbReference type="Proteomes" id="UP000295447"/>
    </source>
</evidence>
<dbReference type="OrthoDB" id="3829333at2"/>
<keyword evidence="1" id="KW-0472">Membrane</keyword>
<proteinExistence type="predicted"/>
<keyword evidence="1" id="KW-1133">Transmembrane helix</keyword>
<organism evidence="2 3">
    <name type="scientific">Kribbella kalugense</name>
    <dbReference type="NCBI Taxonomy" id="2512221"/>
    <lineage>
        <taxon>Bacteria</taxon>
        <taxon>Bacillati</taxon>
        <taxon>Actinomycetota</taxon>
        <taxon>Actinomycetes</taxon>
        <taxon>Propionibacteriales</taxon>
        <taxon>Kribbellaceae</taxon>
        <taxon>Kribbella</taxon>
    </lineage>
</organism>
<dbReference type="AlphaFoldDB" id="A0A4R7ZG93"/>
<gene>
    <name evidence="2" type="ORF">EV650_6813</name>
</gene>
<dbReference type="RefSeq" id="WP_134123203.1">
    <property type="nucleotide sequence ID" value="NZ_SODF01000003.1"/>
</dbReference>
<dbReference type="NCBIfam" id="NF046117">
    <property type="entry name" value="SCO4848_fam"/>
    <property type="match status" value="1"/>
</dbReference>
<keyword evidence="3" id="KW-1185">Reference proteome</keyword>
<sequence>MKLERKHALILLAIAAWNVITYLRFIKALMDTEGRPTGYYVAHTILVIVNLLIAVLLGTWGVRAYKASKASQNSPV</sequence>
<feature type="transmembrane region" description="Helical" evidence="1">
    <location>
        <begin position="7"/>
        <end position="26"/>
    </location>
</feature>
<protein>
    <submittedName>
        <fullName evidence="2">Uncharacterized protein</fullName>
    </submittedName>
</protein>
<evidence type="ECO:0000313" key="2">
    <source>
        <dbReference type="EMBL" id="TDW15331.1"/>
    </source>
</evidence>
<dbReference type="EMBL" id="SODF01000003">
    <property type="protein sequence ID" value="TDW15331.1"/>
    <property type="molecule type" value="Genomic_DNA"/>
</dbReference>
<feature type="transmembrane region" description="Helical" evidence="1">
    <location>
        <begin position="38"/>
        <end position="62"/>
    </location>
</feature>